<evidence type="ECO:0000256" key="1">
    <source>
        <dbReference type="SAM" id="MobiDB-lite"/>
    </source>
</evidence>
<evidence type="ECO:0000313" key="2">
    <source>
        <dbReference type="EMBL" id="TFK47845.1"/>
    </source>
</evidence>
<evidence type="ECO:0000313" key="3">
    <source>
        <dbReference type="Proteomes" id="UP000305948"/>
    </source>
</evidence>
<dbReference type="Proteomes" id="UP000305948">
    <property type="component" value="Unassembled WGS sequence"/>
</dbReference>
<feature type="region of interest" description="Disordered" evidence="1">
    <location>
        <begin position="1"/>
        <end position="21"/>
    </location>
</feature>
<proteinExistence type="predicted"/>
<gene>
    <name evidence="2" type="ORF">OE88DRAFT_1665520</name>
</gene>
<protein>
    <submittedName>
        <fullName evidence="2">Uncharacterized protein</fullName>
    </submittedName>
</protein>
<dbReference type="EMBL" id="ML213522">
    <property type="protein sequence ID" value="TFK47845.1"/>
    <property type="molecule type" value="Genomic_DNA"/>
</dbReference>
<reference evidence="2 3" key="1">
    <citation type="journal article" date="2019" name="Nat. Ecol. Evol.">
        <title>Megaphylogeny resolves global patterns of mushroom evolution.</title>
        <authorList>
            <person name="Varga T."/>
            <person name="Krizsan K."/>
            <person name="Foldi C."/>
            <person name="Dima B."/>
            <person name="Sanchez-Garcia M."/>
            <person name="Sanchez-Ramirez S."/>
            <person name="Szollosi G.J."/>
            <person name="Szarkandi J.G."/>
            <person name="Papp V."/>
            <person name="Albert L."/>
            <person name="Andreopoulos W."/>
            <person name="Angelini C."/>
            <person name="Antonin V."/>
            <person name="Barry K.W."/>
            <person name="Bougher N.L."/>
            <person name="Buchanan P."/>
            <person name="Buyck B."/>
            <person name="Bense V."/>
            <person name="Catcheside P."/>
            <person name="Chovatia M."/>
            <person name="Cooper J."/>
            <person name="Damon W."/>
            <person name="Desjardin D."/>
            <person name="Finy P."/>
            <person name="Geml J."/>
            <person name="Haridas S."/>
            <person name="Hughes K."/>
            <person name="Justo A."/>
            <person name="Karasinski D."/>
            <person name="Kautmanova I."/>
            <person name="Kiss B."/>
            <person name="Kocsube S."/>
            <person name="Kotiranta H."/>
            <person name="LaButti K.M."/>
            <person name="Lechner B.E."/>
            <person name="Liimatainen K."/>
            <person name="Lipzen A."/>
            <person name="Lukacs Z."/>
            <person name="Mihaltcheva S."/>
            <person name="Morgado L.N."/>
            <person name="Niskanen T."/>
            <person name="Noordeloos M.E."/>
            <person name="Ohm R.A."/>
            <person name="Ortiz-Santana B."/>
            <person name="Ovrebo C."/>
            <person name="Racz N."/>
            <person name="Riley R."/>
            <person name="Savchenko A."/>
            <person name="Shiryaev A."/>
            <person name="Soop K."/>
            <person name="Spirin V."/>
            <person name="Szebenyi C."/>
            <person name="Tomsovsky M."/>
            <person name="Tulloss R.E."/>
            <person name="Uehling J."/>
            <person name="Grigoriev I.V."/>
            <person name="Vagvolgyi C."/>
            <person name="Papp T."/>
            <person name="Martin F.M."/>
            <person name="Miettinen O."/>
            <person name="Hibbett D.S."/>
            <person name="Nagy L.G."/>
        </authorList>
    </citation>
    <scope>NUCLEOTIDE SEQUENCE [LARGE SCALE GENOMIC DNA]</scope>
    <source>
        <strain evidence="2 3">OMC1185</strain>
    </source>
</reference>
<accession>A0A5C3MSU4</accession>
<keyword evidence="3" id="KW-1185">Reference proteome</keyword>
<organism evidence="2 3">
    <name type="scientific">Heliocybe sulcata</name>
    <dbReference type="NCBI Taxonomy" id="5364"/>
    <lineage>
        <taxon>Eukaryota</taxon>
        <taxon>Fungi</taxon>
        <taxon>Dikarya</taxon>
        <taxon>Basidiomycota</taxon>
        <taxon>Agaricomycotina</taxon>
        <taxon>Agaricomycetes</taxon>
        <taxon>Gloeophyllales</taxon>
        <taxon>Gloeophyllaceae</taxon>
        <taxon>Heliocybe</taxon>
    </lineage>
</organism>
<sequence>MATSLLRISGPGTSQELTERGCFPSGASITAAISKPTHVTGRLRSKGPNTRELIL</sequence>
<name>A0A5C3MSU4_9AGAM</name>
<dbReference type="AlphaFoldDB" id="A0A5C3MSU4"/>